<keyword evidence="1" id="KW-0732">Signal</keyword>
<proteinExistence type="predicted"/>
<accession>A0A520S178</accession>
<organism evidence="2 3">
    <name type="scientific">OM182 bacterium</name>
    <dbReference type="NCBI Taxonomy" id="2510334"/>
    <lineage>
        <taxon>Bacteria</taxon>
        <taxon>Pseudomonadati</taxon>
        <taxon>Pseudomonadota</taxon>
        <taxon>Gammaproteobacteria</taxon>
        <taxon>OMG group</taxon>
        <taxon>OM182 clade</taxon>
    </lineage>
</organism>
<gene>
    <name evidence="2" type="ORF">EVA69_03275</name>
</gene>
<dbReference type="Pfam" id="PF16670">
    <property type="entry name" value="PI-PLC-C1"/>
    <property type="match status" value="1"/>
</dbReference>
<evidence type="ECO:0000313" key="2">
    <source>
        <dbReference type="EMBL" id="RZO76201.1"/>
    </source>
</evidence>
<dbReference type="GO" id="GO:0006629">
    <property type="term" value="P:lipid metabolic process"/>
    <property type="evidence" value="ECO:0007669"/>
    <property type="project" value="InterPro"/>
</dbReference>
<dbReference type="CDD" id="cd08589">
    <property type="entry name" value="PI-PLCc_SaPLC1_like"/>
    <property type="match status" value="1"/>
</dbReference>
<sequence length="380" mass="42040">MQLISTSPSLLFASLLLLCSSSVHAGDCQKTTDIERERCTIADTGLRMNDLQAVGSHNSYKLAIPAPELARIRAYNERSAITLDYSHLPLKEQLNLGMRQIELDVVYDPEGGRFADPLLPREAAGEPGAQAYDAAQMQKPGFKVLHSQDIDVRSNCMTWILCLSEIRSWSQANPEHVPILIMLNAKEGGSAYPGVEPALDFNEAAYSALDAETLSVFSWHEIITPDLVRGDHPTLREAVLANNWPSLDDARGKVFFALDERPEKVRTYARDKASLQGLPMFVNSIDSSADHAAYFTINDPEGAFERIQATVTQGFIVRTRADANTIEARQDSTERREAAFASGAHYISTDYYVPRLEFSSYQVQLPSDSAARCNPVRCAP</sequence>
<reference evidence="2 3" key="1">
    <citation type="submission" date="2019-02" db="EMBL/GenBank/DDBJ databases">
        <title>Prokaryotic population dynamics and viral predation in marine succession experiment using metagenomics: the confinement effect.</title>
        <authorList>
            <person name="Haro-Moreno J.M."/>
            <person name="Rodriguez-Valera F."/>
            <person name="Lopez-Perez M."/>
        </authorList>
    </citation>
    <scope>NUCLEOTIDE SEQUENCE [LARGE SCALE GENOMIC DNA]</scope>
    <source>
        <strain evidence="2">MED-G158</strain>
    </source>
</reference>
<dbReference type="AlphaFoldDB" id="A0A520S178"/>
<dbReference type="Gene3D" id="3.20.20.190">
    <property type="entry name" value="Phosphatidylinositol (PI) phosphodiesterase"/>
    <property type="match status" value="1"/>
</dbReference>
<comment type="caution">
    <text evidence="2">The sequence shown here is derived from an EMBL/GenBank/DDBJ whole genome shotgun (WGS) entry which is preliminary data.</text>
</comment>
<evidence type="ECO:0000256" key="1">
    <source>
        <dbReference type="SAM" id="SignalP"/>
    </source>
</evidence>
<dbReference type="InterPro" id="IPR032075">
    <property type="entry name" value="PI-PLC-C1"/>
</dbReference>
<protein>
    <recommendedName>
        <fullName evidence="4">Calcium-dependent phosphoinositide phospholipase C</fullName>
    </recommendedName>
</protein>
<name>A0A520S178_9GAMM</name>
<dbReference type="Proteomes" id="UP000320404">
    <property type="component" value="Unassembled WGS sequence"/>
</dbReference>
<dbReference type="EMBL" id="SHAH01000036">
    <property type="protein sequence ID" value="RZO76201.1"/>
    <property type="molecule type" value="Genomic_DNA"/>
</dbReference>
<dbReference type="InterPro" id="IPR017946">
    <property type="entry name" value="PLC-like_Pdiesterase_TIM-brl"/>
</dbReference>
<feature type="signal peptide" evidence="1">
    <location>
        <begin position="1"/>
        <end position="25"/>
    </location>
</feature>
<dbReference type="SUPFAM" id="SSF51695">
    <property type="entry name" value="PLC-like phosphodiesterases"/>
    <property type="match status" value="1"/>
</dbReference>
<dbReference type="GO" id="GO:0008081">
    <property type="term" value="F:phosphoric diester hydrolase activity"/>
    <property type="evidence" value="ECO:0007669"/>
    <property type="project" value="InterPro"/>
</dbReference>
<evidence type="ECO:0008006" key="4">
    <source>
        <dbReference type="Google" id="ProtNLM"/>
    </source>
</evidence>
<evidence type="ECO:0000313" key="3">
    <source>
        <dbReference type="Proteomes" id="UP000320404"/>
    </source>
</evidence>
<feature type="chain" id="PRO_5022158619" description="Calcium-dependent phosphoinositide phospholipase C" evidence="1">
    <location>
        <begin position="26"/>
        <end position="380"/>
    </location>
</feature>